<gene>
    <name evidence="1" type="ORF">F53441_898</name>
</gene>
<organism evidence="1 2">
    <name type="scientific">Fusarium austroafricanum</name>
    <dbReference type="NCBI Taxonomy" id="2364996"/>
    <lineage>
        <taxon>Eukaryota</taxon>
        <taxon>Fungi</taxon>
        <taxon>Dikarya</taxon>
        <taxon>Ascomycota</taxon>
        <taxon>Pezizomycotina</taxon>
        <taxon>Sordariomycetes</taxon>
        <taxon>Hypocreomycetidae</taxon>
        <taxon>Hypocreales</taxon>
        <taxon>Nectriaceae</taxon>
        <taxon>Fusarium</taxon>
        <taxon>Fusarium concolor species complex</taxon>
    </lineage>
</organism>
<sequence length="488" mass="53277">MTRTRKPAIAIFGPTASGKTKLGVAIAKASLGEVISIDSLQCYKPGSIITTKPEISEIEDVPHHLIDYLEADEEPENFTILTINKMEAITSRKRIPILVGGSTSLTIPVLEQAFKHHYMLLVIMLIPHPSAYQPRIGSRFKNMVKHGLLDELKELKTLEDTLLQGTPDFKKGVWKAIGYAEFYPYLEHKGTSDITRESLYHNGATLMHANTVQYGFNQLEWLRHTLTPFLHQNKVACISLNVTDAKSWHVDVEGPALSMANQFFNGSHTAISAPGKVSGSRIVCLFGGSSSGNDPGHIQAAKALALELHRNNITLIYGGGTTGMMGAVASTLVELSGPSSVRGIVPSALAKFEEEVTGQTFDHTYTAKFGSRTVVRDMHTRKRLMIETVLNGAPGSGFVALSGGYGTMEELLEITTWYQLGIHNCGVCVFNVNGFYDGLLNWIGQVVQEGFIGPKDSHIVQVANSAEGVVECLGGRNRESRLGQIEWI</sequence>
<dbReference type="Pfam" id="PF03641">
    <property type="entry name" value="Lysine_decarbox"/>
    <property type="match status" value="1"/>
</dbReference>
<dbReference type="Gene3D" id="3.40.50.300">
    <property type="entry name" value="P-loop containing nucleotide triphosphate hydrolases"/>
    <property type="match status" value="1"/>
</dbReference>
<dbReference type="InterPro" id="IPR005269">
    <property type="entry name" value="LOG"/>
</dbReference>
<evidence type="ECO:0000313" key="1">
    <source>
        <dbReference type="EMBL" id="KAF4457110.1"/>
    </source>
</evidence>
<reference evidence="1" key="1">
    <citation type="submission" date="2020-01" db="EMBL/GenBank/DDBJ databases">
        <title>Identification and distribution of gene clusters putatively required for synthesis of sphingolipid metabolism inhibitors in phylogenetically diverse species of the filamentous fungus Fusarium.</title>
        <authorList>
            <person name="Kim H.-S."/>
            <person name="Busman M."/>
            <person name="Brown D.W."/>
            <person name="Divon H."/>
            <person name="Uhlig S."/>
            <person name="Proctor R.H."/>
        </authorList>
    </citation>
    <scope>NUCLEOTIDE SEQUENCE</scope>
    <source>
        <strain evidence="1">NRRL 53441</strain>
    </source>
</reference>
<protein>
    <recommendedName>
        <fullName evidence="3">Bifunctional cytokinin biosynthesis protein</fullName>
    </recommendedName>
</protein>
<dbReference type="Proteomes" id="UP000605986">
    <property type="component" value="Unassembled WGS sequence"/>
</dbReference>
<evidence type="ECO:0000313" key="2">
    <source>
        <dbReference type="Proteomes" id="UP000605986"/>
    </source>
</evidence>
<proteinExistence type="predicted"/>
<dbReference type="GO" id="GO:0005829">
    <property type="term" value="C:cytosol"/>
    <property type="evidence" value="ECO:0007669"/>
    <property type="project" value="TreeGrafter"/>
</dbReference>
<comment type="caution">
    <text evidence="1">The sequence shown here is derived from an EMBL/GenBank/DDBJ whole genome shotgun (WGS) entry which is preliminary data.</text>
</comment>
<dbReference type="InterPro" id="IPR031100">
    <property type="entry name" value="LOG_fam"/>
</dbReference>
<dbReference type="Pfam" id="PF01715">
    <property type="entry name" value="IPPT"/>
    <property type="match status" value="2"/>
</dbReference>
<dbReference type="PANTHER" id="PTHR31223">
    <property type="entry name" value="LOG FAMILY PROTEIN YJL055W"/>
    <property type="match status" value="1"/>
</dbReference>
<dbReference type="InterPro" id="IPR027417">
    <property type="entry name" value="P-loop_NTPase"/>
</dbReference>
<dbReference type="OrthoDB" id="414463at2759"/>
<dbReference type="Gene3D" id="3.40.50.450">
    <property type="match status" value="1"/>
</dbReference>
<name>A0A8H4P2V3_9HYPO</name>
<dbReference type="SUPFAM" id="SSF102405">
    <property type="entry name" value="MCP/YpsA-like"/>
    <property type="match status" value="1"/>
</dbReference>
<keyword evidence="2" id="KW-1185">Reference proteome</keyword>
<dbReference type="GO" id="GO:0009691">
    <property type="term" value="P:cytokinin biosynthetic process"/>
    <property type="evidence" value="ECO:0007669"/>
    <property type="project" value="InterPro"/>
</dbReference>
<accession>A0A8H4P2V3</accession>
<dbReference type="EMBL" id="JAADJG010000034">
    <property type="protein sequence ID" value="KAF4457110.1"/>
    <property type="molecule type" value="Genomic_DNA"/>
</dbReference>
<dbReference type="NCBIfam" id="TIGR00730">
    <property type="entry name" value="Rossman fold protein, TIGR00730 family"/>
    <property type="match status" value="1"/>
</dbReference>
<dbReference type="AlphaFoldDB" id="A0A8H4P2V3"/>
<dbReference type="GO" id="GO:0016799">
    <property type="term" value="F:hydrolase activity, hydrolyzing N-glycosyl compounds"/>
    <property type="evidence" value="ECO:0007669"/>
    <property type="project" value="TreeGrafter"/>
</dbReference>
<evidence type="ECO:0008006" key="3">
    <source>
        <dbReference type="Google" id="ProtNLM"/>
    </source>
</evidence>
<dbReference type="SUPFAM" id="SSF52540">
    <property type="entry name" value="P-loop containing nucleoside triphosphate hydrolases"/>
    <property type="match status" value="1"/>
</dbReference>
<dbReference type="PANTHER" id="PTHR31223:SF70">
    <property type="entry name" value="LOG FAMILY PROTEIN YJL055W"/>
    <property type="match status" value="1"/>
</dbReference>